<feature type="non-terminal residue" evidence="1">
    <location>
        <position position="111"/>
    </location>
</feature>
<organism evidence="1 2">
    <name type="scientific">Thalassiosira oceanica</name>
    <name type="common">Marine diatom</name>
    <dbReference type="NCBI Taxonomy" id="159749"/>
    <lineage>
        <taxon>Eukaryota</taxon>
        <taxon>Sar</taxon>
        <taxon>Stramenopiles</taxon>
        <taxon>Ochrophyta</taxon>
        <taxon>Bacillariophyta</taxon>
        <taxon>Coscinodiscophyceae</taxon>
        <taxon>Thalassiosirophycidae</taxon>
        <taxon>Thalassiosirales</taxon>
        <taxon>Thalassiosiraceae</taxon>
        <taxon>Thalassiosira</taxon>
    </lineage>
</organism>
<sequence>MARDFHTLGGWGVLVALLREGPDSRPGAGPEGEDELAVLADEVRALAAMAVGTAAGNVGEFRRWALEDVSPAVAGVPSFAGGPAGPVTAVSELTRAFASELDRRADLTSEG</sequence>
<gene>
    <name evidence="1" type="ORF">THAOC_24916</name>
</gene>
<accession>K0S9C0</accession>
<keyword evidence="2" id="KW-1185">Reference proteome</keyword>
<reference evidence="1 2" key="1">
    <citation type="journal article" date="2012" name="Genome Biol.">
        <title>Genome and low-iron response of an oceanic diatom adapted to chronic iron limitation.</title>
        <authorList>
            <person name="Lommer M."/>
            <person name="Specht M."/>
            <person name="Roy A.S."/>
            <person name="Kraemer L."/>
            <person name="Andreson R."/>
            <person name="Gutowska M.A."/>
            <person name="Wolf J."/>
            <person name="Bergner S.V."/>
            <person name="Schilhabel M.B."/>
            <person name="Klostermeier U.C."/>
            <person name="Beiko R.G."/>
            <person name="Rosenstiel P."/>
            <person name="Hippler M."/>
            <person name="Laroche J."/>
        </authorList>
    </citation>
    <scope>NUCLEOTIDE SEQUENCE [LARGE SCALE GENOMIC DNA]</scope>
    <source>
        <strain evidence="1 2">CCMP1005</strain>
    </source>
</reference>
<protein>
    <submittedName>
        <fullName evidence="1">Uncharacterized protein</fullName>
    </submittedName>
</protein>
<comment type="caution">
    <text evidence="1">The sequence shown here is derived from an EMBL/GenBank/DDBJ whole genome shotgun (WGS) entry which is preliminary data.</text>
</comment>
<proteinExistence type="predicted"/>
<dbReference type="EMBL" id="AGNL01034207">
    <property type="protein sequence ID" value="EJK55357.1"/>
    <property type="molecule type" value="Genomic_DNA"/>
</dbReference>
<evidence type="ECO:0000313" key="1">
    <source>
        <dbReference type="EMBL" id="EJK55357.1"/>
    </source>
</evidence>
<name>K0S9C0_THAOC</name>
<evidence type="ECO:0000313" key="2">
    <source>
        <dbReference type="Proteomes" id="UP000266841"/>
    </source>
</evidence>
<dbReference type="AlphaFoldDB" id="K0S9C0"/>
<dbReference type="Proteomes" id="UP000266841">
    <property type="component" value="Unassembled WGS sequence"/>
</dbReference>